<evidence type="ECO:0000313" key="2">
    <source>
        <dbReference type="Proteomes" id="UP001467690"/>
    </source>
</evidence>
<protein>
    <submittedName>
        <fullName evidence="1">Uncharacterized protein</fullName>
    </submittedName>
</protein>
<proteinExistence type="predicted"/>
<sequence>MLEFLKSEGQGTRINKLLRNYMDVQLQRVHHK</sequence>
<evidence type="ECO:0000313" key="1">
    <source>
        <dbReference type="EMBL" id="MER2493764.1"/>
    </source>
</evidence>
<gene>
    <name evidence="1" type="ORF">ABS311_17955</name>
</gene>
<reference evidence="1 2" key="1">
    <citation type="submission" date="2024-06" db="EMBL/GenBank/DDBJ databases">
        <authorList>
            <person name="Chen R.Y."/>
        </authorList>
    </citation>
    <scope>NUCLEOTIDE SEQUENCE [LARGE SCALE GENOMIC DNA]</scope>
    <source>
        <strain evidence="1 2">D2</strain>
    </source>
</reference>
<dbReference type="RefSeq" id="WP_350402809.1">
    <property type="nucleotide sequence ID" value="NZ_JBELOE010000266.1"/>
</dbReference>
<dbReference type="EMBL" id="JBELOE010000266">
    <property type="protein sequence ID" value="MER2493764.1"/>
    <property type="molecule type" value="Genomic_DNA"/>
</dbReference>
<comment type="caution">
    <text evidence="1">The sequence shown here is derived from an EMBL/GenBank/DDBJ whole genome shotgun (WGS) entry which is preliminary data.</text>
</comment>
<keyword evidence="2" id="KW-1185">Reference proteome</keyword>
<organism evidence="1 2">
    <name type="scientific">Catenovulum sediminis</name>
    <dbReference type="NCBI Taxonomy" id="1740262"/>
    <lineage>
        <taxon>Bacteria</taxon>
        <taxon>Pseudomonadati</taxon>
        <taxon>Pseudomonadota</taxon>
        <taxon>Gammaproteobacteria</taxon>
        <taxon>Alteromonadales</taxon>
        <taxon>Alteromonadaceae</taxon>
        <taxon>Catenovulum</taxon>
    </lineage>
</organism>
<accession>A0ABV1RLD8</accession>
<name>A0ABV1RLD8_9ALTE</name>
<dbReference type="Proteomes" id="UP001467690">
    <property type="component" value="Unassembled WGS sequence"/>
</dbReference>